<keyword evidence="5 7" id="KW-0472">Membrane</keyword>
<comment type="similarity">
    <text evidence="6">Belongs to the ABC-4 integral membrane protein family.</text>
</comment>
<accession>D1CD39</accession>
<evidence type="ECO:0000256" key="7">
    <source>
        <dbReference type="SAM" id="Phobius"/>
    </source>
</evidence>
<evidence type="ECO:0000256" key="4">
    <source>
        <dbReference type="ARBA" id="ARBA00022989"/>
    </source>
</evidence>
<feature type="transmembrane region" description="Helical" evidence="7">
    <location>
        <begin position="356"/>
        <end position="389"/>
    </location>
</feature>
<comment type="subcellular location">
    <subcellularLocation>
        <location evidence="1">Cell membrane</location>
        <topology evidence="1">Multi-pass membrane protein</topology>
    </subcellularLocation>
</comment>
<evidence type="ECO:0000256" key="1">
    <source>
        <dbReference type="ARBA" id="ARBA00004651"/>
    </source>
</evidence>
<feature type="domain" description="ABC3 transporter permease C-terminal" evidence="8">
    <location>
        <begin position="315"/>
        <end position="399"/>
    </location>
</feature>
<dbReference type="GO" id="GO:0022857">
    <property type="term" value="F:transmembrane transporter activity"/>
    <property type="evidence" value="ECO:0007669"/>
    <property type="project" value="TreeGrafter"/>
</dbReference>
<sequence length="953" mass="104628">MAKVKYAELPLPAFASFLQLIVNRLRGQIYLVLVAWLGLTLAVGLVTSIPMYSEWAGYKALLRNLEQSNEDSNIPPFSLIYGYQGSSGPSMTWNDYHKADQQIGSVQQLGLSLPVLKQVKYAATERMRVFSSDGKVEITGQRFAFVTDLYPNITLVAGSLPKPWSGRGPVDVLITQYASDTYTMLVGDLYWLSTTTPSGQVNIPIRIAGVWRPSNPASDFWFYPPEAFNSMVLVPEESFEAALRNYPLISYATWYFAFDHAGIRSSRSQQIINSLNEATERIRRALPGAEIVKSPEQALVQQKRQVSILSITLLLFSLPLVALVLYFIWQMAGMLIQRQQQEIAVLRSRGISRLQMVFLSIGDAIFLGVAAVIVGVPLGLVIAQVMAWTRSFLDFDRLPDVPVQMLGESWYHGALVAAWVVPALMFPAMGASRWTIVSYKQERARAEKPPFWKRAYLDILLLIPALYGTYLLRSQGLIGVPGLTEAANDPFRNPLIILAPSLLVFSLALLALRLLPIVLRIMAWVSKYTRGVAVIIMNYLSRSTYSYTPPILMMLLTISLAIFTASIAKTMDSYSSLSARYSTGADLKLVYTCAGPNQFGGSSQFPGQSQSDCAPTDYVYLPVDDYLKIRGVQAVTRVAKSDTLVDLPGGDTFRATFMGVDRITLAGVIDRAWRDDYAGESLGGLLNRLAYDPSAVIVSRDIAQQEGLRVGDRITLTMDDLGTSVKVPAIVVGTTKYFPTLYPQDGPFVIGNLDYSFDQQGSPYPFEIWMKLGPNPDMNGIVAAAFDAGLVVSKESPRSIISSEQSTPSRQGLFGVLSIGFIAAGLVTTAGLLMYTLASFRRRAVEISILRAIGLGSGRVATLLTLEQLLVVGIGAVGGTILGIAASELFIPLLQIKTGRYSGTPPFIVELAWDRVVLVDLVVAILLLVTIAVTYVFMRRMKIFEAVKLGETV</sequence>
<keyword evidence="10" id="KW-1185">Reference proteome</keyword>
<feature type="transmembrane region" description="Helical" evidence="7">
    <location>
        <begin position="916"/>
        <end position="938"/>
    </location>
</feature>
<feature type="transmembrane region" description="Helical" evidence="7">
    <location>
        <begin position="493"/>
        <end position="512"/>
    </location>
</feature>
<feature type="transmembrane region" description="Helical" evidence="7">
    <location>
        <begin position="306"/>
        <end position="329"/>
    </location>
</feature>
<dbReference type="PANTHER" id="PTHR30572">
    <property type="entry name" value="MEMBRANE COMPONENT OF TRANSPORTER-RELATED"/>
    <property type="match status" value="1"/>
</dbReference>
<feature type="transmembrane region" description="Helical" evidence="7">
    <location>
        <begin position="455"/>
        <end position="473"/>
    </location>
</feature>
<evidence type="ECO:0000313" key="9">
    <source>
        <dbReference type="EMBL" id="ACZ42704.1"/>
    </source>
</evidence>
<dbReference type="STRING" id="525904.Tter_1798"/>
<dbReference type="eggNOG" id="COG0577">
    <property type="taxonomic scope" value="Bacteria"/>
</dbReference>
<gene>
    <name evidence="9" type="ordered locus">Tter_1798</name>
</gene>
<name>D1CD39_THET1</name>
<feature type="transmembrane region" description="Helical" evidence="7">
    <location>
        <begin position="409"/>
        <end position="434"/>
    </location>
</feature>
<dbReference type="PANTHER" id="PTHR30572:SF4">
    <property type="entry name" value="ABC TRANSPORTER PERMEASE YTRF"/>
    <property type="match status" value="1"/>
</dbReference>
<evidence type="ECO:0000256" key="6">
    <source>
        <dbReference type="ARBA" id="ARBA00038076"/>
    </source>
</evidence>
<keyword evidence="2" id="KW-1003">Cell membrane</keyword>
<dbReference type="KEGG" id="ttr:Tter_1798"/>
<dbReference type="Pfam" id="PF02687">
    <property type="entry name" value="FtsX"/>
    <property type="match status" value="2"/>
</dbReference>
<keyword evidence="4 7" id="KW-1133">Transmembrane helix</keyword>
<dbReference type="Proteomes" id="UP000000323">
    <property type="component" value="Chromosome 1"/>
</dbReference>
<organism evidence="9 10">
    <name type="scientific">Thermobaculum terrenum (strain ATCC BAA-798 / CCMEE 7001 / YNP1)</name>
    <dbReference type="NCBI Taxonomy" id="525904"/>
    <lineage>
        <taxon>Bacteria</taxon>
        <taxon>Bacillati</taxon>
        <taxon>Chloroflexota</taxon>
        <taxon>Chloroflexia</taxon>
        <taxon>Candidatus Thermobaculales</taxon>
        <taxon>Candidatus Thermobaculaceae</taxon>
        <taxon>Thermobaculum</taxon>
    </lineage>
</organism>
<evidence type="ECO:0000313" key="10">
    <source>
        <dbReference type="Proteomes" id="UP000000323"/>
    </source>
</evidence>
<feature type="transmembrane region" description="Helical" evidence="7">
    <location>
        <begin position="813"/>
        <end position="838"/>
    </location>
</feature>
<protein>
    <recommendedName>
        <fullName evidence="8">ABC3 transporter permease C-terminal domain-containing protein</fullName>
    </recommendedName>
</protein>
<feature type="transmembrane region" description="Helical" evidence="7">
    <location>
        <begin position="547"/>
        <end position="568"/>
    </location>
</feature>
<keyword evidence="3 7" id="KW-0812">Transmembrane</keyword>
<evidence type="ECO:0000259" key="8">
    <source>
        <dbReference type="Pfam" id="PF02687"/>
    </source>
</evidence>
<dbReference type="EMBL" id="CP001825">
    <property type="protein sequence ID" value="ACZ42704.1"/>
    <property type="molecule type" value="Genomic_DNA"/>
</dbReference>
<dbReference type="InterPro" id="IPR050250">
    <property type="entry name" value="Macrolide_Exporter_MacB"/>
</dbReference>
<evidence type="ECO:0000256" key="2">
    <source>
        <dbReference type="ARBA" id="ARBA00022475"/>
    </source>
</evidence>
<feature type="domain" description="ABC3 transporter permease C-terminal" evidence="8">
    <location>
        <begin position="821"/>
        <end position="940"/>
    </location>
</feature>
<evidence type="ECO:0000256" key="5">
    <source>
        <dbReference type="ARBA" id="ARBA00023136"/>
    </source>
</evidence>
<reference evidence="10" key="1">
    <citation type="journal article" date="2010" name="Stand. Genomic Sci.">
        <title>Complete genome sequence of 'Thermobaculum terrenum' type strain (YNP1).</title>
        <authorList>
            <person name="Kiss H."/>
            <person name="Cleland D."/>
            <person name="Lapidus A."/>
            <person name="Lucas S."/>
            <person name="Glavina Del Rio T."/>
            <person name="Nolan M."/>
            <person name="Tice H."/>
            <person name="Han C."/>
            <person name="Goodwin L."/>
            <person name="Pitluck S."/>
            <person name="Liolios K."/>
            <person name="Ivanova N."/>
            <person name="Mavromatis K."/>
            <person name="Ovchinnikova G."/>
            <person name="Pati A."/>
            <person name="Chen A."/>
            <person name="Palaniappan K."/>
            <person name="Land M."/>
            <person name="Hauser L."/>
            <person name="Chang Y."/>
            <person name="Jeffries C."/>
            <person name="Lu M."/>
            <person name="Brettin T."/>
            <person name="Detter J."/>
            <person name="Goker M."/>
            <person name="Tindall B."/>
            <person name="Beck B."/>
            <person name="McDermott T."/>
            <person name="Woyke T."/>
            <person name="Bristow J."/>
            <person name="Eisen J."/>
            <person name="Markowitz V."/>
            <person name="Hugenholtz P."/>
            <person name="Kyrpides N."/>
            <person name="Klenk H."/>
            <person name="Cheng J."/>
        </authorList>
    </citation>
    <scope>NUCLEOTIDE SEQUENCE [LARGE SCALE GENOMIC DNA]</scope>
    <source>
        <strain evidence="10">ATCC BAA-798 / YNP1</strain>
    </source>
</reference>
<dbReference type="AlphaFoldDB" id="D1CD39"/>
<dbReference type="GO" id="GO:0005886">
    <property type="term" value="C:plasma membrane"/>
    <property type="evidence" value="ECO:0007669"/>
    <property type="project" value="UniProtKB-SubCell"/>
</dbReference>
<dbReference type="HOGENOM" id="CLU_011926_0_0_0"/>
<evidence type="ECO:0000256" key="3">
    <source>
        <dbReference type="ARBA" id="ARBA00022692"/>
    </source>
</evidence>
<feature type="transmembrane region" description="Helical" evidence="7">
    <location>
        <begin position="29"/>
        <end position="52"/>
    </location>
</feature>
<feature type="transmembrane region" description="Helical" evidence="7">
    <location>
        <begin position="869"/>
        <end position="896"/>
    </location>
</feature>
<proteinExistence type="inferred from homology"/>
<dbReference type="InterPro" id="IPR003838">
    <property type="entry name" value="ABC3_permease_C"/>
</dbReference>